<keyword evidence="1" id="KW-0131">Cell cycle</keyword>
<dbReference type="CDD" id="cd17741">
    <property type="entry name" value="BRCT_nibrin"/>
    <property type="match status" value="1"/>
</dbReference>
<feature type="region of interest" description="Disordered" evidence="2">
    <location>
        <begin position="252"/>
        <end position="291"/>
    </location>
</feature>
<name>A0A8B7PIF8_HYAAZ</name>
<dbReference type="OrthoDB" id="552194at2759"/>
<dbReference type="InterPro" id="IPR032429">
    <property type="entry name" value="Nibrin_BRCT2"/>
</dbReference>
<dbReference type="InterPro" id="IPR043014">
    <property type="entry name" value="Nibrin_BRCT2_sf"/>
</dbReference>
<evidence type="ECO:0000259" key="5">
    <source>
        <dbReference type="Pfam" id="PF16508"/>
    </source>
</evidence>
<dbReference type="GeneID" id="108681429"/>
<dbReference type="RefSeq" id="XP_018025943.1">
    <property type="nucleotide sequence ID" value="XM_018170454.2"/>
</dbReference>
<dbReference type="InterPro" id="IPR013908">
    <property type="entry name" value="Nibrin_C"/>
</dbReference>
<evidence type="ECO:0000313" key="6">
    <source>
        <dbReference type="Proteomes" id="UP000694843"/>
    </source>
</evidence>
<dbReference type="InterPro" id="IPR040227">
    <property type="entry name" value="Nibrin-rel"/>
</dbReference>
<feature type="region of interest" description="Disordered" evidence="2">
    <location>
        <begin position="660"/>
        <end position="693"/>
    </location>
</feature>
<feature type="domain" description="Nibrin second BRCT" evidence="5">
    <location>
        <begin position="131"/>
        <end position="230"/>
    </location>
</feature>
<dbReference type="Pfam" id="PF00533">
    <property type="entry name" value="BRCT"/>
    <property type="match status" value="1"/>
</dbReference>
<sequence length="948" mass="101535">MKPQTRLRISNELRFGLTATYRLVLRPLVVATSMLPSAELVLQQLLALGAVFSKDWTENCTHLVMASIKLSAKVACALASGGLIVTPEYLTALVRAATDSQPVLPPAQAYLPAITEPSIKPSPNLFAADGRRKTLFAGKTFFCGSKRAHRRLSEIIRLAGGRCSILQRQDIDSVSAGSALLLKTADEDGGPTIAFTAALGAVKKAGLHVIPESDIVLAVLYCSTERFCNPAVSQQILLERSALQSQTSTTIYAPETQDLGGSSSSASSKKSPGGRTVIPETPSSSCSGKTSTNLLIGQNSAAVRVNSGLNSDNCTATISYGVKCTEPIKYDVKSDKANHKVSRTKEISALQPTAAQVKEEVGKCDELPTPSLGLAQSSQKSIVVNGGRFKKRFRSAENGDIESASKRPAIAKPAPLPTPEVDLTLAAEENEIDDIADISSFAPPCASTQIFDDETAAGAPRTNIAVQSSAAAQSNSKILNQVGVPSTVGDGRQKIEMIRSNRVTSATCVPPTPTPPSQANHSLVCGADAGNNLVPETASLSDPTKSSSFAALPSLETLRGSYPETQFCPELQIAPLPSLEPPSLDCIRAPVSAQLRDPFASLDTNSCLRAVGENTVKNTNVFQLPTSIVPRRIVKQAPSGKSTNVSLPMAGGIKRLRSTVEEEQCKDPENDVLEIKPEPRTQTPSPHLQSTSHLTPTLVSREGFLARKRFKHENKTPSAPTDETLEPSIPVAAANLEPSAPPAVKEDVKPCAEKLDNSFKPCQTLMVSLVMRTSILGEEHRPSLPNESNVSKNFKRFRKVRHGSQAGSVVSLPRIIGGKDLLPHTSRIFTTEADDTQGAQNPRSLWFSQHPEVTRILDQEDEEREEDAREARMDVAHSGARSFFSSASSVATKSSSFRDYFNVAGSSGSDNVARSIDRSRSNVGSASDFSQFQMPATTVKRRFPRTRI</sequence>
<dbReference type="Pfam" id="PF08599">
    <property type="entry name" value="Nbs1_C"/>
    <property type="match status" value="1"/>
</dbReference>
<evidence type="ECO:0000259" key="3">
    <source>
        <dbReference type="Pfam" id="PF00533"/>
    </source>
</evidence>
<gene>
    <name evidence="7" type="primary">LOC108681429</name>
</gene>
<organism evidence="6 7">
    <name type="scientific">Hyalella azteca</name>
    <name type="common">Amphipod</name>
    <dbReference type="NCBI Taxonomy" id="294128"/>
    <lineage>
        <taxon>Eukaryota</taxon>
        <taxon>Metazoa</taxon>
        <taxon>Ecdysozoa</taxon>
        <taxon>Arthropoda</taxon>
        <taxon>Crustacea</taxon>
        <taxon>Multicrustacea</taxon>
        <taxon>Malacostraca</taxon>
        <taxon>Eumalacostraca</taxon>
        <taxon>Peracarida</taxon>
        <taxon>Amphipoda</taxon>
        <taxon>Senticaudata</taxon>
        <taxon>Talitrida</taxon>
        <taxon>Talitroidea</taxon>
        <taxon>Hyalellidae</taxon>
        <taxon>Hyalella</taxon>
    </lineage>
</organism>
<evidence type="ECO:0000256" key="1">
    <source>
        <dbReference type="ARBA" id="ARBA00023306"/>
    </source>
</evidence>
<feature type="compositionally biased region" description="Polar residues" evidence="2">
    <location>
        <begin position="281"/>
        <end position="291"/>
    </location>
</feature>
<dbReference type="AlphaFoldDB" id="A0A8B7PIF8"/>
<reference evidence="7" key="1">
    <citation type="submission" date="2025-08" db="UniProtKB">
        <authorList>
            <consortium name="RefSeq"/>
        </authorList>
    </citation>
    <scope>IDENTIFICATION</scope>
    <source>
        <tissue evidence="7">Whole organism</tissue>
    </source>
</reference>
<dbReference type="GO" id="GO:0007095">
    <property type="term" value="P:mitotic G2 DNA damage checkpoint signaling"/>
    <property type="evidence" value="ECO:0007669"/>
    <property type="project" value="InterPro"/>
</dbReference>
<dbReference type="SUPFAM" id="SSF52113">
    <property type="entry name" value="BRCT domain"/>
    <property type="match status" value="1"/>
</dbReference>
<dbReference type="GO" id="GO:0030870">
    <property type="term" value="C:Mre11 complex"/>
    <property type="evidence" value="ECO:0007669"/>
    <property type="project" value="InterPro"/>
</dbReference>
<feature type="domain" description="BRCT" evidence="3">
    <location>
        <begin position="46"/>
        <end position="93"/>
    </location>
</feature>
<feature type="compositionally biased region" description="Polar residues" evidence="2">
    <location>
        <begin position="680"/>
        <end position="693"/>
    </location>
</feature>
<dbReference type="Gene3D" id="3.40.50.10190">
    <property type="entry name" value="BRCT domain"/>
    <property type="match status" value="1"/>
</dbReference>
<evidence type="ECO:0000313" key="7">
    <source>
        <dbReference type="RefSeq" id="XP_018025943.1"/>
    </source>
</evidence>
<feature type="domain" description="Nibrin C-terminal" evidence="4">
    <location>
        <begin position="792"/>
        <end position="827"/>
    </location>
</feature>
<dbReference type="Gene3D" id="3.40.50.10980">
    <property type="entry name" value="Nibrin, BRCT2 domain"/>
    <property type="match status" value="1"/>
</dbReference>
<dbReference type="InterPro" id="IPR001357">
    <property type="entry name" value="BRCT_dom"/>
</dbReference>
<feature type="compositionally biased region" description="Basic and acidic residues" evidence="2">
    <location>
        <begin position="660"/>
        <end position="679"/>
    </location>
</feature>
<evidence type="ECO:0000259" key="4">
    <source>
        <dbReference type="Pfam" id="PF08599"/>
    </source>
</evidence>
<dbReference type="KEGG" id="hazt:108681429"/>
<dbReference type="Proteomes" id="UP000694843">
    <property type="component" value="Unplaced"/>
</dbReference>
<protein>
    <submittedName>
        <fullName evidence="7">Nibrin</fullName>
    </submittedName>
</protein>
<accession>A0A8B7PIF8</accession>
<feature type="region of interest" description="Disordered" evidence="2">
    <location>
        <begin position="904"/>
        <end position="929"/>
    </location>
</feature>
<proteinExistence type="predicted"/>
<dbReference type="Pfam" id="PF16508">
    <property type="entry name" value="NIBRIN_BRCT_II"/>
    <property type="match status" value="1"/>
</dbReference>
<feature type="compositionally biased region" description="Low complexity" evidence="2">
    <location>
        <begin position="260"/>
        <end position="274"/>
    </location>
</feature>
<dbReference type="PANTHER" id="PTHR12162:SF0">
    <property type="entry name" value="NIBRIN"/>
    <property type="match status" value="1"/>
</dbReference>
<dbReference type="PANTHER" id="PTHR12162">
    <property type="entry name" value="NIBRIN-RELATED"/>
    <property type="match status" value="1"/>
</dbReference>
<dbReference type="GO" id="GO:0003684">
    <property type="term" value="F:damaged DNA binding"/>
    <property type="evidence" value="ECO:0007669"/>
    <property type="project" value="TreeGrafter"/>
</dbReference>
<dbReference type="InterPro" id="IPR036420">
    <property type="entry name" value="BRCT_dom_sf"/>
</dbReference>
<dbReference type="GO" id="GO:0000724">
    <property type="term" value="P:double-strand break repair via homologous recombination"/>
    <property type="evidence" value="ECO:0007669"/>
    <property type="project" value="TreeGrafter"/>
</dbReference>
<keyword evidence="6" id="KW-1185">Reference proteome</keyword>
<evidence type="ECO:0000256" key="2">
    <source>
        <dbReference type="SAM" id="MobiDB-lite"/>
    </source>
</evidence>